<gene>
    <name evidence="2" type="ORF">Tco_0973906</name>
</gene>
<evidence type="ECO:0000313" key="3">
    <source>
        <dbReference type="Proteomes" id="UP001151760"/>
    </source>
</evidence>
<feature type="compositionally biased region" description="Polar residues" evidence="1">
    <location>
        <begin position="137"/>
        <end position="151"/>
    </location>
</feature>
<evidence type="ECO:0000313" key="2">
    <source>
        <dbReference type="EMBL" id="GJT47749.1"/>
    </source>
</evidence>
<accession>A0ABQ5EA26</accession>
<keyword evidence="3" id="KW-1185">Reference proteome</keyword>
<reference evidence="2" key="2">
    <citation type="submission" date="2022-01" db="EMBL/GenBank/DDBJ databases">
        <authorList>
            <person name="Yamashiro T."/>
            <person name="Shiraishi A."/>
            <person name="Satake H."/>
            <person name="Nakayama K."/>
        </authorList>
    </citation>
    <scope>NUCLEOTIDE SEQUENCE</scope>
</reference>
<comment type="caution">
    <text evidence="2">The sequence shown here is derived from an EMBL/GenBank/DDBJ whole genome shotgun (WGS) entry which is preliminary data.</text>
</comment>
<reference evidence="2" key="1">
    <citation type="journal article" date="2022" name="Int. J. Mol. Sci.">
        <title>Draft Genome of Tanacetum Coccineum: Genomic Comparison of Closely Related Tanacetum-Family Plants.</title>
        <authorList>
            <person name="Yamashiro T."/>
            <person name="Shiraishi A."/>
            <person name="Nakayama K."/>
            <person name="Satake H."/>
        </authorList>
    </citation>
    <scope>NUCLEOTIDE SEQUENCE</scope>
</reference>
<name>A0ABQ5EA26_9ASTR</name>
<proteinExistence type="predicted"/>
<feature type="compositionally biased region" description="Low complexity" evidence="1">
    <location>
        <begin position="152"/>
        <end position="163"/>
    </location>
</feature>
<feature type="region of interest" description="Disordered" evidence="1">
    <location>
        <begin position="137"/>
        <end position="166"/>
    </location>
</feature>
<organism evidence="2 3">
    <name type="scientific">Tanacetum coccineum</name>
    <dbReference type="NCBI Taxonomy" id="301880"/>
    <lineage>
        <taxon>Eukaryota</taxon>
        <taxon>Viridiplantae</taxon>
        <taxon>Streptophyta</taxon>
        <taxon>Embryophyta</taxon>
        <taxon>Tracheophyta</taxon>
        <taxon>Spermatophyta</taxon>
        <taxon>Magnoliopsida</taxon>
        <taxon>eudicotyledons</taxon>
        <taxon>Gunneridae</taxon>
        <taxon>Pentapetalae</taxon>
        <taxon>asterids</taxon>
        <taxon>campanulids</taxon>
        <taxon>Asterales</taxon>
        <taxon>Asteraceae</taxon>
        <taxon>Asteroideae</taxon>
        <taxon>Anthemideae</taxon>
        <taxon>Anthemidinae</taxon>
        <taxon>Tanacetum</taxon>
    </lineage>
</organism>
<protein>
    <submittedName>
        <fullName evidence="2">Uncharacterized protein</fullName>
    </submittedName>
</protein>
<dbReference type="Proteomes" id="UP001151760">
    <property type="component" value="Unassembled WGS sequence"/>
</dbReference>
<sequence length="264" mass="29716">MKAGTTSTTLTTKLPILNPRDYDLWLMRIEQYFLMTDYSLWEVIKNGNKVLKRTIREIEQEYEPTTTEEKQDRRNEIKARGTLLMALLNKDQLKFHSYKDAKFLMEAIEKRNKQEIETISLDDLYNNLKIYEPKIIGSSSTSQNPQNVAFVSSNSTNSNSSTNEADNTAYGVSAAHTQSNPTSGDNLSDAVICAFLASQPNSPQLAQINMLKSAIHTQSNPTSGDNLSDAVICAFLDSQPNSPQLAREDLEQIDHDDLEEMDLK</sequence>
<evidence type="ECO:0000256" key="1">
    <source>
        <dbReference type="SAM" id="MobiDB-lite"/>
    </source>
</evidence>
<dbReference type="EMBL" id="BQNB010016095">
    <property type="protein sequence ID" value="GJT47749.1"/>
    <property type="molecule type" value="Genomic_DNA"/>
</dbReference>